<evidence type="ECO:0000256" key="4">
    <source>
        <dbReference type="ARBA" id="ARBA00022679"/>
    </source>
</evidence>
<dbReference type="CDD" id="cd00653">
    <property type="entry name" value="RNA_pol_B_RPB2"/>
    <property type="match status" value="1"/>
</dbReference>
<evidence type="ECO:0000256" key="1">
    <source>
        <dbReference type="ARBA" id="ARBA00004604"/>
    </source>
</evidence>
<keyword evidence="3 13" id="KW-0240">DNA-directed RNA polymerase</keyword>
<keyword evidence="4 13" id="KW-0808">Transferase</keyword>
<reference evidence="21" key="1">
    <citation type="submission" date="2022-07" db="EMBL/GenBank/DDBJ databases">
        <title>Phylogenomic reconstructions and comparative analyses of Kickxellomycotina fungi.</title>
        <authorList>
            <person name="Reynolds N.K."/>
            <person name="Stajich J.E."/>
            <person name="Barry K."/>
            <person name="Grigoriev I.V."/>
            <person name="Crous P."/>
            <person name="Smith M.E."/>
        </authorList>
    </citation>
    <scope>NUCLEOTIDE SEQUENCE</scope>
    <source>
        <strain evidence="21">BCRC 34381</strain>
    </source>
</reference>
<organism evidence="21 22">
    <name type="scientific">Coemansia biformis</name>
    <dbReference type="NCBI Taxonomy" id="1286918"/>
    <lineage>
        <taxon>Eukaryota</taxon>
        <taxon>Fungi</taxon>
        <taxon>Fungi incertae sedis</taxon>
        <taxon>Zoopagomycota</taxon>
        <taxon>Kickxellomycotina</taxon>
        <taxon>Kickxellomycetes</taxon>
        <taxon>Kickxellales</taxon>
        <taxon>Kickxellaceae</taxon>
        <taxon>Coemansia</taxon>
    </lineage>
</organism>
<evidence type="ECO:0000313" key="21">
    <source>
        <dbReference type="EMBL" id="KAJ1728702.1"/>
    </source>
</evidence>
<evidence type="ECO:0000259" key="18">
    <source>
        <dbReference type="Pfam" id="PF04563"/>
    </source>
</evidence>
<accession>A0A9W8CXT4</accession>
<dbReference type="GO" id="GO:0003677">
    <property type="term" value="F:DNA binding"/>
    <property type="evidence" value="ECO:0007669"/>
    <property type="project" value="InterPro"/>
</dbReference>
<evidence type="ECO:0000256" key="14">
    <source>
        <dbReference type="SAM" id="MobiDB-lite"/>
    </source>
</evidence>
<dbReference type="EC" id="2.7.7.6" evidence="13"/>
<dbReference type="Pfam" id="PF04561">
    <property type="entry name" value="RNA_pol_Rpb2_2"/>
    <property type="match status" value="1"/>
</dbReference>
<dbReference type="SUPFAM" id="SSF64484">
    <property type="entry name" value="beta and beta-prime subunits of DNA dependent RNA-polymerase"/>
    <property type="match status" value="1"/>
</dbReference>
<dbReference type="InterPro" id="IPR007121">
    <property type="entry name" value="RNA_pol_bsu_CS"/>
</dbReference>
<evidence type="ECO:0000256" key="8">
    <source>
        <dbReference type="ARBA" id="ARBA00022833"/>
    </source>
</evidence>
<dbReference type="GO" id="GO:0000428">
    <property type="term" value="C:DNA-directed RNA polymerase complex"/>
    <property type="evidence" value="ECO:0007669"/>
    <property type="project" value="UniProtKB-KW"/>
</dbReference>
<feature type="domain" description="RNA polymerase Rpb2" evidence="17">
    <location>
        <begin position="195"/>
        <end position="383"/>
    </location>
</feature>
<proteinExistence type="inferred from homology"/>
<dbReference type="EMBL" id="JANBOI010000757">
    <property type="protein sequence ID" value="KAJ1728702.1"/>
    <property type="molecule type" value="Genomic_DNA"/>
</dbReference>
<dbReference type="Pfam" id="PF04563">
    <property type="entry name" value="RNA_pol_Rpb2_1"/>
    <property type="match status" value="1"/>
</dbReference>
<dbReference type="AlphaFoldDB" id="A0A9W8CXT4"/>
<evidence type="ECO:0000256" key="11">
    <source>
        <dbReference type="ARBA" id="ARBA00047768"/>
    </source>
</evidence>
<dbReference type="Gene3D" id="3.90.1100.10">
    <property type="match status" value="2"/>
</dbReference>
<dbReference type="InterPro" id="IPR007641">
    <property type="entry name" value="RNA_pol_Rpb2_7"/>
</dbReference>
<evidence type="ECO:0000256" key="12">
    <source>
        <dbReference type="RuleBase" id="RU000434"/>
    </source>
</evidence>
<dbReference type="GO" id="GO:0003899">
    <property type="term" value="F:DNA-directed RNA polymerase activity"/>
    <property type="evidence" value="ECO:0007669"/>
    <property type="project" value="UniProtKB-EC"/>
</dbReference>
<keyword evidence="10" id="KW-0539">Nucleus</keyword>
<evidence type="ECO:0000259" key="20">
    <source>
        <dbReference type="Pfam" id="PF06883"/>
    </source>
</evidence>
<evidence type="ECO:0000259" key="16">
    <source>
        <dbReference type="Pfam" id="PF04560"/>
    </source>
</evidence>
<evidence type="ECO:0000256" key="7">
    <source>
        <dbReference type="ARBA" id="ARBA00022771"/>
    </source>
</evidence>
<evidence type="ECO:0000259" key="15">
    <source>
        <dbReference type="Pfam" id="PF00562"/>
    </source>
</evidence>
<dbReference type="InterPro" id="IPR007642">
    <property type="entry name" value="RNA_pol_Rpb2_2"/>
</dbReference>
<dbReference type="GO" id="GO:0006351">
    <property type="term" value="P:DNA-templated transcription"/>
    <property type="evidence" value="ECO:0007669"/>
    <property type="project" value="InterPro"/>
</dbReference>
<dbReference type="InterPro" id="IPR037033">
    <property type="entry name" value="DNA-dir_RNAP_su2_hyb_sf"/>
</dbReference>
<dbReference type="InterPro" id="IPR009674">
    <property type="entry name" value="Rpa2_dom_4"/>
</dbReference>
<evidence type="ECO:0000256" key="2">
    <source>
        <dbReference type="ARBA" id="ARBA00006835"/>
    </source>
</evidence>
<comment type="similarity">
    <text evidence="2 12">Belongs to the RNA polymerase beta chain family.</text>
</comment>
<comment type="function">
    <text evidence="13">DNA-dependent RNA polymerase catalyzes the transcription of DNA into RNA using the four ribonucleoside triphosphates as substrates.</text>
</comment>
<evidence type="ECO:0000256" key="3">
    <source>
        <dbReference type="ARBA" id="ARBA00022478"/>
    </source>
</evidence>
<evidence type="ECO:0000256" key="6">
    <source>
        <dbReference type="ARBA" id="ARBA00022723"/>
    </source>
</evidence>
<name>A0A9W8CXT4_9FUNG</name>
<keyword evidence="9 13" id="KW-0804">Transcription</keyword>
<dbReference type="Gene3D" id="3.90.1110.10">
    <property type="entry name" value="RNA polymerase Rpb2, domain 2"/>
    <property type="match status" value="1"/>
</dbReference>
<feature type="region of interest" description="Disordered" evidence="14">
    <location>
        <begin position="1"/>
        <end position="31"/>
    </location>
</feature>
<gene>
    <name evidence="21" type="ORF">LPJ61_003892</name>
</gene>
<dbReference type="FunFam" id="3.90.1100.10:FF:000016">
    <property type="entry name" value="DNA-directed RNA polymerase subunit beta"/>
    <property type="match status" value="1"/>
</dbReference>
<keyword evidence="6" id="KW-0479">Metal-binding</keyword>
<evidence type="ECO:0000256" key="13">
    <source>
        <dbReference type="RuleBase" id="RU363031"/>
    </source>
</evidence>
<dbReference type="Gene3D" id="2.40.50.150">
    <property type="match status" value="1"/>
</dbReference>
<evidence type="ECO:0000256" key="9">
    <source>
        <dbReference type="ARBA" id="ARBA00023163"/>
    </source>
</evidence>
<dbReference type="InterPro" id="IPR037034">
    <property type="entry name" value="RNA_pol_Rpb2_2_sf"/>
</dbReference>
<comment type="caution">
    <text evidence="21">The sequence shown here is derived from an EMBL/GenBank/DDBJ whole genome shotgun (WGS) entry which is preliminary data.</text>
</comment>
<dbReference type="FunFam" id="3.90.1100.10:FF:000008">
    <property type="entry name" value="DNA-directed RNA polymerase subunit beta"/>
    <property type="match status" value="1"/>
</dbReference>
<evidence type="ECO:0000256" key="5">
    <source>
        <dbReference type="ARBA" id="ARBA00022695"/>
    </source>
</evidence>
<dbReference type="InterPro" id="IPR015712">
    <property type="entry name" value="DNA-dir_RNA_pol_su2"/>
</dbReference>
<dbReference type="GO" id="GO:0008270">
    <property type="term" value="F:zinc ion binding"/>
    <property type="evidence" value="ECO:0007669"/>
    <property type="project" value="UniProtKB-KW"/>
</dbReference>
<evidence type="ECO:0000256" key="10">
    <source>
        <dbReference type="ARBA" id="ARBA00023242"/>
    </source>
</evidence>
<dbReference type="Gene3D" id="3.90.1800.10">
    <property type="entry name" value="RNA polymerase alpha subunit dimerisation domain"/>
    <property type="match status" value="1"/>
</dbReference>
<feature type="domain" description="DNA-directed RNA polymerase I subunit RPA2" evidence="20">
    <location>
        <begin position="574"/>
        <end position="648"/>
    </location>
</feature>
<keyword evidence="8" id="KW-0862">Zinc</keyword>
<keyword evidence="22" id="KW-1185">Reference proteome</keyword>
<evidence type="ECO:0000259" key="17">
    <source>
        <dbReference type="Pfam" id="PF04561"/>
    </source>
</evidence>
<dbReference type="Proteomes" id="UP001143981">
    <property type="component" value="Unassembled WGS sequence"/>
</dbReference>
<dbReference type="OrthoDB" id="10248617at2759"/>
<keyword evidence="7" id="KW-0863">Zinc-finger</keyword>
<dbReference type="InterPro" id="IPR007645">
    <property type="entry name" value="RNA_pol_Rpb2_3"/>
</dbReference>
<dbReference type="FunFam" id="3.90.1110.10:FF:000007">
    <property type="entry name" value="DNA-directed RNA polymerase subunit beta"/>
    <property type="match status" value="1"/>
</dbReference>
<evidence type="ECO:0000313" key="22">
    <source>
        <dbReference type="Proteomes" id="UP001143981"/>
    </source>
</evidence>
<evidence type="ECO:0000259" key="19">
    <source>
        <dbReference type="Pfam" id="PF04565"/>
    </source>
</evidence>
<dbReference type="Gene3D" id="2.40.270.10">
    <property type="entry name" value="DNA-directed RNA polymerase, subunit 2, domain 6"/>
    <property type="match status" value="1"/>
</dbReference>
<feature type="domain" description="RNA polymerase Rpb2" evidence="16">
    <location>
        <begin position="1062"/>
        <end position="1105"/>
    </location>
</feature>
<dbReference type="Pfam" id="PF00562">
    <property type="entry name" value="RNA_pol_Rpb2_6"/>
    <property type="match status" value="1"/>
</dbReference>
<comment type="subcellular location">
    <subcellularLocation>
        <location evidence="1">Nucleus</location>
        <location evidence="1">Nucleolus</location>
    </subcellularLocation>
</comment>
<protein>
    <recommendedName>
        <fullName evidence="13">DNA-directed RNA polymerase subunit beta</fullName>
        <ecNumber evidence="13">2.7.7.6</ecNumber>
    </recommendedName>
</protein>
<dbReference type="InterPro" id="IPR007120">
    <property type="entry name" value="DNA-dir_RNAP_su2_dom"/>
</dbReference>
<dbReference type="InterPro" id="IPR007644">
    <property type="entry name" value="RNA_pol_bsu_protrusion"/>
</dbReference>
<dbReference type="GO" id="GO:0005730">
    <property type="term" value="C:nucleolus"/>
    <property type="evidence" value="ECO:0007669"/>
    <property type="project" value="UniProtKB-SubCell"/>
</dbReference>
<dbReference type="Pfam" id="PF04560">
    <property type="entry name" value="RNA_pol_Rpb2_7"/>
    <property type="match status" value="1"/>
</dbReference>
<feature type="domain" description="RNA polymerase beta subunit protrusion" evidence="18">
    <location>
        <begin position="30"/>
        <end position="417"/>
    </location>
</feature>
<feature type="domain" description="DNA-directed RNA polymerase subunit 2 hybrid-binding" evidence="15">
    <location>
        <begin position="697"/>
        <end position="1060"/>
    </location>
</feature>
<feature type="domain" description="RNA polymerase Rpb2" evidence="19">
    <location>
        <begin position="467"/>
        <end position="530"/>
    </location>
</feature>
<comment type="catalytic activity">
    <reaction evidence="11">
        <text>RNA(n) + a ribonucleoside 5'-triphosphate = RNA(n+1) + diphosphate</text>
        <dbReference type="Rhea" id="RHEA:21248"/>
        <dbReference type="Rhea" id="RHEA-COMP:14527"/>
        <dbReference type="Rhea" id="RHEA-COMP:17342"/>
        <dbReference type="ChEBI" id="CHEBI:33019"/>
        <dbReference type="ChEBI" id="CHEBI:61557"/>
        <dbReference type="ChEBI" id="CHEBI:140395"/>
        <dbReference type="EC" id="2.7.7.6"/>
    </reaction>
    <physiologicalReaction direction="left-to-right" evidence="11">
        <dbReference type="Rhea" id="RHEA:21249"/>
    </physiologicalReaction>
</comment>
<dbReference type="Pfam" id="PF04565">
    <property type="entry name" value="RNA_pol_Rpb2_3"/>
    <property type="match status" value="1"/>
</dbReference>
<dbReference type="PANTHER" id="PTHR20856">
    <property type="entry name" value="DNA-DIRECTED RNA POLYMERASE I SUBUNIT 2"/>
    <property type="match status" value="1"/>
</dbReference>
<dbReference type="PROSITE" id="PS01166">
    <property type="entry name" value="RNA_POL_BETA"/>
    <property type="match status" value="1"/>
</dbReference>
<dbReference type="InterPro" id="IPR014724">
    <property type="entry name" value="RNA_pol_RPB2_OB-fold"/>
</dbReference>
<dbReference type="Pfam" id="PF06883">
    <property type="entry name" value="RNA_pol_Rpa2_4"/>
    <property type="match status" value="1"/>
</dbReference>
<keyword evidence="5 13" id="KW-0548">Nucleotidyltransferase</keyword>
<dbReference type="GO" id="GO:0032549">
    <property type="term" value="F:ribonucleoside binding"/>
    <property type="evidence" value="ECO:0007669"/>
    <property type="project" value="InterPro"/>
</dbReference>
<sequence>MAPASGFRTLERQRKAVSPGKEQEYPEAQNLTAPHIESFNSIWEPAGPRTPALVELAMELVGEQVVFDGKANVDSPRGTKIAFWVDRLRLDHPALSSRETRSANRLVYPTECRQRGISYRGRLAGVLHYRVDDGSEQTEERNFGQLPVMVRSNRCNLQNMGPADLIRQHEEPGEMGGYFIVNGNEKVVRLLIAQRRNHVLAIQRPSYGSRGPGFTPFATQIRCVRKDQTSQTITMHYLSTGSLLLRFSLRKQEYMVPVTLVMRALVGATDREIFESIVGGDADNIFVRDRVELLLRAGKEYSVYTREQALAYLGDKFRVVMYAADDATNVDIGRLLLDRMVMVHLDDHRDKLNMVAHMARKLYAVVSGECREDNPDAQQMQEVYMPGHLYLALIKERVEDYLLAIRAELGKDARNGKIDLFNNRYLSKLFGRVSGDIGQKAQYFLATGNLVTRTGLDMQQMSGYTILAEKLNYLRYLSHFRCIHRGAFFAELKTTGVRKLLPEGWGFLCPVHTPDGSPCGLLNHLAHKCRLTCVVEETTDVENVLVRLGVAPGMPSPALHDAELLTVQLDGRIVGYCSERVAHRIAQQLRVLKLQQQKQQQKQQQDAQAGPREGFGIPFNMEIGLVPRSTGGQLPGLFLFTTPARFVRPVTHLATQQMDHVGSFEQVYMEIACLDEDVRPGVTTHQEVVPTNILSAVANLTPFCDFNQSPRNMYQCQMGKQTMGTPMQSYPYRTDNKLYRLQTGQTPICRPRIYDAYGVDGYPNGANAVVAVISYTGYDMEDAMILNKSGYERGFGYGTIYKTEYIDLGKFRKSGDPVTMHFGIGRDMLANESIMDRIDVDGLPFPGVRVQSGDALYAVIDDVRGRTKVFKYKGENGYVETVRLLASGLEDELQVVALTFRIPRSPDIGDKFSSRHGQKGVCSQKFPAVDMPFTESGMQPDVIINPHAFPSRMTIGMFVESIAAKAGALHGVCQDATPFQFTEANTAADYFGEQLRQAGYNYHGSEPMYSGVTGQEMRADIYIGVVYYQRLRHMVGDKYQVRTTGPINPLTLQPVKGRKRGGGIRLGEMERDALIAHGAAYFLQDRLMNCSDYSLAYVCRKCGSVLAPIAVPATSHVVDLGAPGSRANGNDVRFAGLSATEARAIMASSPTVTSSSAVPMGKGPLDLVCRLCDDAEGITMVALPYVFRYLATELMSMNMKVTLDVK</sequence>
<dbReference type="FunFam" id="2.40.270.10:FF:000011">
    <property type="entry name" value="DNA-directed RNA polymerase subunit beta"/>
    <property type="match status" value="1"/>
</dbReference>